<protein>
    <submittedName>
        <fullName evidence="1">Uncharacterized protein</fullName>
    </submittedName>
</protein>
<sequence length="166" mass="18200">MLKPSVGEMTLTDCFSITLHQDFRMVVFLALSRLLHAPDGEERSTDCLLQRSEFLKMLLARTTHMGKNDPQTACCKGVTPSDSIVSVGISTDAGLLQMPLGTCCSLLNNKGVCPAVMQSDSWISTDAGLLQMSLWNMLLTAQQQRCLPRLQLDLLLTASGLRNRLS</sequence>
<evidence type="ECO:0000313" key="2">
    <source>
        <dbReference type="Proteomes" id="UP000518266"/>
    </source>
</evidence>
<name>A0A7J5XJZ2_DISMA</name>
<keyword evidence="2" id="KW-1185">Reference proteome</keyword>
<evidence type="ECO:0000313" key="1">
    <source>
        <dbReference type="EMBL" id="KAF3836937.1"/>
    </source>
</evidence>
<comment type="caution">
    <text evidence="1">The sequence shown here is derived from an EMBL/GenBank/DDBJ whole genome shotgun (WGS) entry which is preliminary data.</text>
</comment>
<dbReference type="EMBL" id="JAAKFY010000023">
    <property type="protein sequence ID" value="KAF3836937.1"/>
    <property type="molecule type" value="Genomic_DNA"/>
</dbReference>
<organism evidence="1 2">
    <name type="scientific">Dissostichus mawsoni</name>
    <name type="common">Antarctic cod</name>
    <dbReference type="NCBI Taxonomy" id="36200"/>
    <lineage>
        <taxon>Eukaryota</taxon>
        <taxon>Metazoa</taxon>
        <taxon>Chordata</taxon>
        <taxon>Craniata</taxon>
        <taxon>Vertebrata</taxon>
        <taxon>Euteleostomi</taxon>
        <taxon>Actinopterygii</taxon>
        <taxon>Neopterygii</taxon>
        <taxon>Teleostei</taxon>
        <taxon>Neoteleostei</taxon>
        <taxon>Acanthomorphata</taxon>
        <taxon>Eupercaria</taxon>
        <taxon>Perciformes</taxon>
        <taxon>Notothenioidei</taxon>
        <taxon>Nototheniidae</taxon>
        <taxon>Dissostichus</taxon>
    </lineage>
</organism>
<proteinExistence type="predicted"/>
<accession>A0A7J5XJZ2</accession>
<dbReference type="Proteomes" id="UP000518266">
    <property type="component" value="Unassembled WGS sequence"/>
</dbReference>
<gene>
    <name evidence="1" type="ORF">F7725_004401</name>
</gene>
<dbReference type="AlphaFoldDB" id="A0A7J5XJZ2"/>
<reference evidence="1 2" key="1">
    <citation type="submission" date="2020-03" db="EMBL/GenBank/DDBJ databases">
        <title>Dissostichus mawsoni Genome sequencing and assembly.</title>
        <authorList>
            <person name="Park H."/>
        </authorList>
    </citation>
    <scope>NUCLEOTIDE SEQUENCE [LARGE SCALE GENOMIC DNA]</scope>
    <source>
        <strain evidence="1">DM0001</strain>
        <tissue evidence="1">Muscle</tissue>
    </source>
</reference>